<accession>A0A1B7LWC5</accession>
<evidence type="ECO:0000259" key="1">
    <source>
        <dbReference type="Pfam" id="PF00814"/>
    </source>
</evidence>
<dbReference type="CDD" id="cd24032">
    <property type="entry name" value="ASKHA_NBD_TsaB"/>
    <property type="match status" value="1"/>
</dbReference>
<evidence type="ECO:0000313" key="3">
    <source>
        <dbReference type="Proteomes" id="UP000078292"/>
    </source>
</evidence>
<dbReference type="Pfam" id="PF00814">
    <property type="entry name" value="TsaD"/>
    <property type="match status" value="1"/>
</dbReference>
<dbReference type="PANTHER" id="PTHR11735">
    <property type="entry name" value="TRNA N6-ADENOSINE THREONYLCARBAMOYLTRANSFERASE"/>
    <property type="match status" value="1"/>
</dbReference>
<dbReference type="OrthoDB" id="9809995at2"/>
<dbReference type="GO" id="GO:0002949">
    <property type="term" value="P:tRNA threonylcarbamoyladenosine modification"/>
    <property type="evidence" value="ECO:0007669"/>
    <property type="project" value="InterPro"/>
</dbReference>
<gene>
    <name evidence="2" type="ORF">A6F49_15920</name>
</gene>
<dbReference type="Proteomes" id="UP000078292">
    <property type="component" value="Unassembled WGS sequence"/>
</dbReference>
<dbReference type="GO" id="GO:0005829">
    <property type="term" value="C:cytosol"/>
    <property type="evidence" value="ECO:0007669"/>
    <property type="project" value="TreeGrafter"/>
</dbReference>
<proteinExistence type="predicted"/>
<evidence type="ECO:0000313" key="2">
    <source>
        <dbReference type="EMBL" id="OAV59343.1"/>
    </source>
</evidence>
<dbReference type="InterPro" id="IPR000905">
    <property type="entry name" value="Gcp-like_dom"/>
</dbReference>
<dbReference type="Gene3D" id="3.30.420.40">
    <property type="match status" value="2"/>
</dbReference>
<name>A0A1B7LWC5_9MICC</name>
<dbReference type="EMBL" id="LXEY01000022">
    <property type="protein sequence ID" value="OAV59343.1"/>
    <property type="molecule type" value="Genomic_DNA"/>
</dbReference>
<protein>
    <submittedName>
        <fullName evidence="2">tRNA threonylcarbamoyladenosine biosynthesis protein TsaB</fullName>
    </submittedName>
</protein>
<dbReference type="SUPFAM" id="SSF53067">
    <property type="entry name" value="Actin-like ATPase domain"/>
    <property type="match status" value="2"/>
</dbReference>
<comment type="caution">
    <text evidence="2">The sequence shown here is derived from an EMBL/GenBank/DDBJ whole genome shotgun (WGS) entry which is preliminary data.</text>
</comment>
<dbReference type="NCBIfam" id="TIGR03725">
    <property type="entry name" value="T6A_YeaZ"/>
    <property type="match status" value="1"/>
</dbReference>
<organism evidence="2 3">
    <name type="scientific">Enteractinococcus helveticum</name>
    <dbReference type="NCBI Taxonomy" id="1837282"/>
    <lineage>
        <taxon>Bacteria</taxon>
        <taxon>Bacillati</taxon>
        <taxon>Actinomycetota</taxon>
        <taxon>Actinomycetes</taxon>
        <taxon>Micrococcales</taxon>
        <taxon>Micrococcaceae</taxon>
    </lineage>
</organism>
<dbReference type="RefSeq" id="WP_043058705.1">
    <property type="nucleotide sequence ID" value="NZ_LXEY01000022.1"/>
</dbReference>
<sequence>MSQIFLALDTSATASAAILRDDQIVAHRATDSQRNHSEVLAGFITEVLTDAGLDPTAPQGLAGIFVGVGPGPFTGLRAGIVTAQTLAHTWDIPAHGVLSLDGLAHRVAPEAFRSGVEEFIVATDARRKEVYWAHYDNIGGQSQRLHGPFVTDPSEVTELPVYGAGAGLYPQHLYGMTNSTDAVPDAADIAAYGALALRRGWGLLPVEPQYLRGHDAQIPKQLRQ</sequence>
<dbReference type="InterPro" id="IPR022496">
    <property type="entry name" value="T6A_TsaB"/>
</dbReference>
<keyword evidence="3" id="KW-1185">Reference proteome</keyword>
<feature type="domain" description="Gcp-like" evidence="1">
    <location>
        <begin position="32"/>
        <end position="163"/>
    </location>
</feature>
<dbReference type="AlphaFoldDB" id="A0A1B7LWC5"/>
<dbReference type="PANTHER" id="PTHR11735:SF11">
    <property type="entry name" value="TRNA THREONYLCARBAMOYLADENOSINE BIOSYNTHESIS PROTEIN TSAB"/>
    <property type="match status" value="1"/>
</dbReference>
<dbReference type="InterPro" id="IPR043129">
    <property type="entry name" value="ATPase_NBD"/>
</dbReference>
<reference evidence="2 3" key="1">
    <citation type="submission" date="2016-04" db="EMBL/GenBank/DDBJ databases">
        <title>First whole genome shotgun sequence of the bacterium Enteractinococcus sp. strain UASWS1574.</title>
        <authorList>
            <person name="Crovadore J."/>
            <person name="Chablais R."/>
            <person name="Lefort F."/>
        </authorList>
    </citation>
    <scope>NUCLEOTIDE SEQUENCE [LARGE SCALE GENOMIC DNA]</scope>
    <source>
        <strain evidence="2 3">UASWS1574</strain>
    </source>
</reference>
<dbReference type="STRING" id="1837282.A6F49_15920"/>